<dbReference type="Gene3D" id="1.10.287.130">
    <property type="match status" value="1"/>
</dbReference>
<evidence type="ECO:0000256" key="7">
    <source>
        <dbReference type="ARBA" id="ARBA00022692"/>
    </source>
</evidence>
<feature type="domain" description="Histidine kinase" evidence="15">
    <location>
        <begin position="235"/>
        <end position="451"/>
    </location>
</feature>
<evidence type="ECO:0000256" key="9">
    <source>
        <dbReference type="ARBA" id="ARBA00022777"/>
    </source>
</evidence>
<evidence type="ECO:0000256" key="2">
    <source>
        <dbReference type="ARBA" id="ARBA00004651"/>
    </source>
</evidence>
<dbReference type="EMBL" id="JAFREL020000001">
    <property type="protein sequence ID" value="MEO1770253.1"/>
    <property type="molecule type" value="Genomic_DNA"/>
</dbReference>
<keyword evidence="4" id="KW-1003">Cell membrane</keyword>
<dbReference type="SMART" id="SM00387">
    <property type="entry name" value="HATPase_c"/>
    <property type="match status" value="1"/>
</dbReference>
<comment type="subcellular location">
    <subcellularLocation>
        <location evidence="2">Cell membrane</location>
        <topology evidence="2">Multi-pass membrane protein</topology>
    </subcellularLocation>
</comment>
<keyword evidence="11 14" id="KW-1133">Transmembrane helix</keyword>
<dbReference type="EC" id="2.7.13.3" evidence="3"/>
<keyword evidence="17" id="KW-1185">Reference proteome</keyword>
<dbReference type="InterPro" id="IPR003594">
    <property type="entry name" value="HATPase_dom"/>
</dbReference>
<organism evidence="16 17">
    <name type="scientific">Candidatus Enterococcus ferrettii</name>
    <dbReference type="NCBI Taxonomy" id="2815324"/>
    <lineage>
        <taxon>Bacteria</taxon>
        <taxon>Bacillati</taxon>
        <taxon>Bacillota</taxon>
        <taxon>Bacilli</taxon>
        <taxon>Lactobacillales</taxon>
        <taxon>Enterococcaceae</taxon>
        <taxon>Enterococcus</taxon>
    </lineage>
</organism>
<sequence>MHSFSKYITKYLSAFAGFILLLLLINLILFGLAFQKIIFQSKEAPSPKVMLEQTTKDFSAEGLSNQGKQRLEKQNIWGMYLDESGQAVWSLDLPKGVPTAYSLQDVATFSKGYIADYPVFIQKEGAGLLVLGYPKNSFTKLMNNYYPIQTIKSLPIFVFVVLSLDFILLFGAYFLSKRKIIASTQPIVEGLQQLSAGETVQLKTKNELSEVAKNLNLVSYKLSQQNEARANWISGVSHDIRTPLSMILGYADRIAADKTTNHATQEQAAIILQQSIKIKELVQDLNLVSQLEYDMQPLNKASIHVAKLLRSYAAELLNSGISNKYELELVIPAEAETFYFTCDERLLTRAVNNLVQNSIQHNPEGCNIQISLSLEAQAFAITVTDDGQGASKLDLQQWIDSNSLNSTDEHLQLRHGLGLHLVQQITHAHQGTMTVETNLKKGFQTTLMFPF</sequence>
<dbReference type="SUPFAM" id="SSF47384">
    <property type="entry name" value="Homodimeric domain of signal transducing histidine kinase"/>
    <property type="match status" value="1"/>
</dbReference>
<reference evidence="16 17" key="2">
    <citation type="submission" date="2024-02" db="EMBL/GenBank/DDBJ databases">
        <title>The Genome Sequence of Enterococcus sp. DIV0159.</title>
        <authorList>
            <person name="Earl A."/>
            <person name="Manson A."/>
            <person name="Gilmore M."/>
            <person name="Sanders J."/>
            <person name="Shea T."/>
            <person name="Howe W."/>
            <person name="Livny J."/>
            <person name="Cuomo C."/>
            <person name="Neafsey D."/>
            <person name="Birren B."/>
        </authorList>
    </citation>
    <scope>NUCLEOTIDE SEQUENCE [LARGE SCALE GENOMIC DNA]</scope>
    <source>
        <strain evidence="16 17">665A</strain>
    </source>
</reference>
<name>A0ABV0ERQ9_9ENTE</name>
<evidence type="ECO:0000256" key="8">
    <source>
        <dbReference type="ARBA" id="ARBA00022741"/>
    </source>
</evidence>
<proteinExistence type="predicted"/>
<feature type="transmembrane region" description="Helical" evidence="14">
    <location>
        <begin position="12"/>
        <end position="34"/>
    </location>
</feature>
<keyword evidence="6" id="KW-0808">Transferase</keyword>
<dbReference type="InterPro" id="IPR005467">
    <property type="entry name" value="His_kinase_dom"/>
</dbReference>
<dbReference type="PANTHER" id="PTHR45528:SF1">
    <property type="entry name" value="SENSOR HISTIDINE KINASE CPXA"/>
    <property type="match status" value="1"/>
</dbReference>
<protein>
    <recommendedName>
        <fullName evidence="3">histidine kinase</fullName>
        <ecNumber evidence="3">2.7.13.3</ecNumber>
    </recommendedName>
</protein>
<keyword evidence="7 14" id="KW-0812">Transmembrane</keyword>
<comment type="caution">
    <text evidence="16">The sequence shown here is derived from an EMBL/GenBank/DDBJ whole genome shotgun (WGS) entry which is preliminary data.</text>
</comment>
<evidence type="ECO:0000256" key="4">
    <source>
        <dbReference type="ARBA" id="ARBA00022475"/>
    </source>
</evidence>
<dbReference type="InterPro" id="IPR050398">
    <property type="entry name" value="HssS/ArlS-like"/>
</dbReference>
<evidence type="ECO:0000256" key="5">
    <source>
        <dbReference type="ARBA" id="ARBA00022553"/>
    </source>
</evidence>
<evidence type="ECO:0000259" key="15">
    <source>
        <dbReference type="PROSITE" id="PS50109"/>
    </source>
</evidence>
<evidence type="ECO:0000256" key="3">
    <source>
        <dbReference type="ARBA" id="ARBA00012438"/>
    </source>
</evidence>
<dbReference type="SMART" id="SM00388">
    <property type="entry name" value="HisKA"/>
    <property type="match status" value="1"/>
</dbReference>
<dbReference type="PANTHER" id="PTHR45528">
    <property type="entry name" value="SENSOR HISTIDINE KINASE CPXA"/>
    <property type="match status" value="1"/>
</dbReference>
<dbReference type="Pfam" id="PF00512">
    <property type="entry name" value="HisKA"/>
    <property type="match status" value="1"/>
</dbReference>
<evidence type="ECO:0000256" key="11">
    <source>
        <dbReference type="ARBA" id="ARBA00022989"/>
    </source>
</evidence>
<evidence type="ECO:0000256" key="12">
    <source>
        <dbReference type="ARBA" id="ARBA00023012"/>
    </source>
</evidence>
<keyword evidence="9" id="KW-0418">Kinase</keyword>
<dbReference type="SUPFAM" id="SSF55874">
    <property type="entry name" value="ATPase domain of HSP90 chaperone/DNA topoisomerase II/histidine kinase"/>
    <property type="match status" value="1"/>
</dbReference>
<accession>A0ABV0ERQ9</accession>
<gene>
    <name evidence="16" type="ORF">JZO67_002204</name>
</gene>
<evidence type="ECO:0000313" key="16">
    <source>
        <dbReference type="EMBL" id="MEO1770253.1"/>
    </source>
</evidence>
<keyword evidence="12" id="KW-0902">Two-component regulatory system</keyword>
<evidence type="ECO:0000256" key="13">
    <source>
        <dbReference type="ARBA" id="ARBA00023136"/>
    </source>
</evidence>
<dbReference type="Pfam" id="PF02518">
    <property type="entry name" value="HATPase_c"/>
    <property type="match status" value="1"/>
</dbReference>
<dbReference type="InterPro" id="IPR036097">
    <property type="entry name" value="HisK_dim/P_sf"/>
</dbReference>
<evidence type="ECO:0000313" key="17">
    <source>
        <dbReference type="Proteomes" id="UP000664357"/>
    </source>
</evidence>
<evidence type="ECO:0000256" key="6">
    <source>
        <dbReference type="ARBA" id="ARBA00022679"/>
    </source>
</evidence>
<keyword evidence="5" id="KW-0597">Phosphoprotein</keyword>
<dbReference type="InterPro" id="IPR036890">
    <property type="entry name" value="HATPase_C_sf"/>
</dbReference>
<keyword evidence="10" id="KW-0067">ATP-binding</keyword>
<reference evidence="16 17" key="1">
    <citation type="submission" date="2021-03" db="EMBL/GenBank/DDBJ databases">
        <authorList>
            <person name="Gilmore M.S."/>
            <person name="Schwartzman J."/>
            <person name="Van Tyne D."/>
            <person name="Martin M."/>
            <person name="Earl A.M."/>
            <person name="Manson A.L."/>
            <person name="Straub T."/>
            <person name="Salamzade R."/>
            <person name="Saavedra J."/>
            <person name="Lebreton F."/>
            <person name="Prichula J."/>
            <person name="Schaufler K."/>
            <person name="Gaca A."/>
            <person name="Sgardioli B."/>
            <person name="Wagenaar J."/>
            <person name="Strong T."/>
        </authorList>
    </citation>
    <scope>NUCLEOTIDE SEQUENCE [LARGE SCALE GENOMIC DNA]</scope>
    <source>
        <strain evidence="16 17">665A</strain>
    </source>
</reference>
<dbReference type="Gene3D" id="3.30.565.10">
    <property type="entry name" value="Histidine kinase-like ATPase, C-terminal domain"/>
    <property type="match status" value="1"/>
</dbReference>
<dbReference type="CDD" id="cd00082">
    <property type="entry name" value="HisKA"/>
    <property type="match status" value="1"/>
</dbReference>
<dbReference type="PROSITE" id="PS50109">
    <property type="entry name" value="HIS_KIN"/>
    <property type="match status" value="1"/>
</dbReference>
<dbReference type="Proteomes" id="UP000664357">
    <property type="component" value="Unassembled WGS sequence"/>
</dbReference>
<dbReference type="InterPro" id="IPR003661">
    <property type="entry name" value="HisK_dim/P_dom"/>
</dbReference>
<evidence type="ECO:0000256" key="14">
    <source>
        <dbReference type="SAM" id="Phobius"/>
    </source>
</evidence>
<feature type="transmembrane region" description="Helical" evidence="14">
    <location>
        <begin position="154"/>
        <end position="175"/>
    </location>
</feature>
<keyword evidence="13 14" id="KW-0472">Membrane</keyword>
<comment type="catalytic activity">
    <reaction evidence="1">
        <text>ATP + protein L-histidine = ADP + protein N-phospho-L-histidine.</text>
        <dbReference type="EC" id="2.7.13.3"/>
    </reaction>
</comment>
<keyword evidence="8" id="KW-0547">Nucleotide-binding</keyword>
<evidence type="ECO:0000256" key="10">
    <source>
        <dbReference type="ARBA" id="ARBA00022840"/>
    </source>
</evidence>
<dbReference type="RefSeq" id="WP_207704266.1">
    <property type="nucleotide sequence ID" value="NZ_JAFREL020000001.1"/>
</dbReference>
<evidence type="ECO:0000256" key="1">
    <source>
        <dbReference type="ARBA" id="ARBA00000085"/>
    </source>
</evidence>